<organism evidence="5 6">
    <name type="scientific">Candidatus Paraprevotella stercoravium</name>
    <dbReference type="NCBI Taxonomy" id="2838725"/>
    <lineage>
        <taxon>Bacteria</taxon>
        <taxon>Pseudomonadati</taxon>
        <taxon>Bacteroidota</taxon>
        <taxon>Bacteroidia</taxon>
        <taxon>Bacteroidales</taxon>
        <taxon>Prevotellaceae</taxon>
        <taxon>Paraprevotella</taxon>
    </lineage>
</organism>
<keyword evidence="2" id="KW-0175">Coiled coil</keyword>
<name>A0A9E2P0J5_9BACT</name>
<evidence type="ECO:0000313" key="6">
    <source>
        <dbReference type="Proteomes" id="UP000823865"/>
    </source>
</evidence>
<feature type="compositionally biased region" description="Basic and acidic residues" evidence="3">
    <location>
        <begin position="615"/>
        <end position="629"/>
    </location>
</feature>
<proteinExistence type="predicted"/>
<evidence type="ECO:0000256" key="2">
    <source>
        <dbReference type="SAM" id="Coils"/>
    </source>
</evidence>
<dbReference type="Proteomes" id="UP000823865">
    <property type="component" value="Unassembled WGS sequence"/>
</dbReference>
<evidence type="ECO:0000313" key="5">
    <source>
        <dbReference type="EMBL" id="MBU3852351.1"/>
    </source>
</evidence>
<accession>A0A9E2P0J5</accession>
<dbReference type="SUPFAM" id="SSF49452">
    <property type="entry name" value="Starch-binding domain-like"/>
    <property type="match status" value="1"/>
</dbReference>
<feature type="domain" description="SbsA Ig-like" evidence="4">
    <location>
        <begin position="35"/>
        <end position="134"/>
    </location>
</feature>
<evidence type="ECO:0000256" key="1">
    <source>
        <dbReference type="ARBA" id="ARBA00022729"/>
    </source>
</evidence>
<dbReference type="InterPro" id="IPR032812">
    <property type="entry name" value="SbsA_Ig"/>
</dbReference>
<feature type="coiled-coil region" evidence="2">
    <location>
        <begin position="366"/>
        <end position="400"/>
    </location>
</feature>
<keyword evidence="1" id="KW-0732">Signal</keyword>
<evidence type="ECO:0000256" key="3">
    <source>
        <dbReference type="SAM" id="MobiDB-lite"/>
    </source>
</evidence>
<comment type="caution">
    <text evidence="5">The sequence shown here is derived from an EMBL/GenBank/DDBJ whole genome shotgun (WGS) entry which is preliminary data.</text>
</comment>
<sequence length="639" mass="73115">MERTKRITKVICFVLLNILIYACASMGSPEGGPYDETPPKVIRCNPDNQAINNKQKRISLLFDEYIKLENASEKLVVSPPQQEMPDIRTEGKRISIELFDSLKANTTYTIDFGDAIVDNNEGNPMGQFTYSFSTGPKIDTMEVSGHVLNAEDLEPIKGILVGLHQEDTQTVFRTKPFMRVARTNGSGFFNIKGIAPGRYHIFALQDADGNFLFNQKSEQIAFDTTVIVPSSTMDTRSDTVWHDSTHIDSIRYIPYTKFLPNDIVLRAFKEKGQELHLLKIERPVPNRFTVFFTAPSDTLPTINGFNFDPETAFLLEASAQKDTLTYWIKDTLTANLDTLKFGLTYLETDTLGQLVPRTDTLELAAKKSREKIEKELKDNIEKWEKENEKLRKKGKKVQTVNPFLKTYMTPQMSRYGNMAPNKNVTITFPQPIEKIDTTLFSFQKKVDTLWINEPYLFLPVEGKTRSYCLYAEWKPGQTYKFQADTAAFVDIFGIENSKIECNIKISPLESFGALFVHLTMPDTLAVIQLLDASGKILQAQATVNNRADFFYLQPATYYIRAFIDTNGNGVWDTGSYDEGLQPEPMYYFPRPIPIKVRMEIEQDWDPRSIPLIKQKAPEITKQKPDQEKKIKQRNKNYNR</sequence>
<feature type="compositionally biased region" description="Basic residues" evidence="3">
    <location>
        <begin position="630"/>
        <end position="639"/>
    </location>
</feature>
<dbReference type="GO" id="GO:0030246">
    <property type="term" value="F:carbohydrate binding"/>
    <property type="evidence" value="ECO:0007669"/>
    <property type="project" value="InterPro"/>
</dbReference>
<dbReference type="InterPro" id="IPR013784">
    <property type="entry name" value="Carb-bd-like_fold"/>
</dbReference>
<dbReference type="Pfam" id="PF13205">
    <property type="entry name" value="Big_5"/>
    <property type="match status" value="1"/>
</dbReference>
<gene>
    <name evidence="5" type="ORF">H9789_00705</name>
</gene>
<evidence type="ECO:0000259" key="4">
    <source>
        <dbReference type="Pfam" id="PF13205"/>
    </source>
</evidence>
<reference evidence="5" key="2">
    <citation type="submission" date="2021-04" db="EMBL/GenBank/DDBJ databases">
        <authorList>
            <person name="Gilroy R."/>
        </authorList>
    </citation>
    <scope>NUCLEOTIDE SEQUENCE</scope>
    <source>
        <strain evidence="5">G3-2149</strain>
    </source>
</reference>
<dbReference type="EMBL" id="JAHLFU010000017">
    <property type="protein sequence ID" value="MBU3852351.1"/>
    <property type="molecule type" value="Genomic_DNA"/>
</dbReference>
<reference evidence="5" key="1">
    <citation type="journal article" date="2021" name="PeerJ">
        <title>Extensive microbial diversity within the chicken gut microbiome revealed by metagenomics and culture.</title>
        <authorList>
            <person name="Gilroy R."/>
            <person name="Ravi A."/>
            <person name="Getino M."/>
            <person name="Pursley I."/>
            <person name="Horton D.L."/>
            <person name="Alikhan N.F."/>
            <person name="Baker D."/>
            <person name="Gharbi K."/>
            <person name="Hall N."/>
            <person name="Watson M."/>
            <person name="Adriaenssens E.M."/>
            <person name="Foster-Nyarko E."/>
            <person name="Jarju S."/>
            <person name="Secka A."/>
            <person name="Antonio M."/>
            <person name="Oren A."/>
            <person name="Chaudhuri R.R."/>
            <person name="La Ragione R."/>
            <person name="Hildebrand F."/>
            <person name="Pallen M.J."/>
        </authorList>
    </citation>
    <scope>NUCLEOTIDE SEQUENCE</scope>
    <source>
        <strain evidence="5">G3-2149</strain>
    </source>
</reference>
<dbReference type="PROSITE" id="PS51257">
    <property type="entry name" value="PROKAR_LIPOPROTEIN"/>
    <property type="match status" value="1"/>
</dbReference>
<feature type="region of interest" description="Disordered" evidence="3">
    <location>
        <begin position="611"/>
        <end position="639"/>
    </location>
</feature>
<dbReference type="AlphaFoldDB" id="A0A9E2P0J5"/>
<protein>
    <submittedName>
        <fullName evidence="5">Ig-like domain-containing protein</fullName>
    </submittedName>
</protein>
<dbReference type="CDD" id="cd14686">
    <property type="entry name" value="bZIP"/>
    <property type="match status" value="1"/>
</dbReference>